<evidence type="ECO:0000256" key="2">
    <source>
        <dbReference type="PIRNR" id="PIRNR000862"/>
    </source>
</evidence>
<feature type="signal peptide" evidence="4">
    <location>
        <begin position="1"/>
        <end position="21"/>
    </location>
</feature>
<protein>
    <recommendedName>
        <fullName evidence="2">Lipase</fullName>
    </recommendedName>
</protein>
<dbReference type="Gramene" id="KOM51361">
    <property type="protein sequence ID" value="KOM51361"/>
    <property type="gene ID" value="LR48_Vigan09g002000"/>
</dbReference>
<feature type="active site" description="Nucleophile" evidence="3">
    <location>
        <position position="177"/>
    </location>
</feature>
<sequence length="421" mass="46959">MANSVVSLVSIALLFLTTTQGKTNFHGIPSSVTDHDFHVDGICETAVKTKGYQCEEHKVETDDGYILSLQRLPAGRSGHKADKPPVLLQHGLFCDALSWLINPPDEALGFILADYGYDVWISNTRGTKYSRSHRSLSPNDAAFWNWSWDELASYDLPAFVKYVHNNTAQKIHYVGHSLGTLMAFTAFSRGQVLDRLRSAALLSPIAHMRQVNSPIARVFADTFLAEHLNFIGIHEFIPNGEMIPSVVAKTLDLVMSREGSTRLVEGICKILRIDCSKPLAYFTGPNCCLNSTLLNSLLDHGLQSTATKNLIHLGQMIRTGNIAKYDYGNFLKNTENYGQPLPPPYDFTAIPKEFPLFLSYGGLDMLSEVNGVNLLLNDLKSHDANKLVVLLRKEYAHVDFFMATNVKQVLYDPIISFFEDN</sequence>
<dbReference type="PIRSF" id="PIRSF000862">
    <property type="entry name" value="Steryl_ester_lip"/>
    <property type="match status" value="1"/>
</dbReference>
<dbReference type="InterPro" id="IPR006693">
    <property type="entry name" value="AB_hydrolase_lipase"/>
</dbReference>
<dbReference type="Gene3D" id="3.40.50.1820">
    <property type="entry name" value="alpha/beta hydrolase"/>
    <property type="match status" value="1"/>
</dbReference>
<evidence type="ECO:0000256" key="4">
    <source>
        <dbReference type="SAM" id="SignalP"/>
    </source>
</evidence>
<dbReference type="GO" id="GO:0016788">
    <property type="term" value="F:hydrolase activity, acting on ester bonds"/>
    <property type="evidence" value="ECO:0007669"/>
    <property type="project" value="InterPro"/>
</dbReference>
<dbReference type="FunFam" id="3.40.50.1820:FF:000126">
    <property type="entry name" value="Lipase"/>
    <property type="match status" value="1"/>
</dbReference>
<keyword evidence="2" id="KW-0378">Hydrolase</keyword>
<dbReference type="AlphaFoldDB" id="A0A0L9V8G4"/>
<evidence type="ECO:0000313" key="6">
    <source>
        <dbReference type="EMBL" id="KOM51361.1"/>
    </source>
</evidence>
<accession>A0A0L9V8G4</accession>
<name>A0A0L9V8G4_PHAAN</name>
<feature type="active site" description="Charge relay system" evidence="3">
    <location>
        <position position="364"/>
    </location>
</feature>
<keyword evidence="2" id="KW-0443">Lipid metabolism</keyword>
<evidence type="ECO:0000256" key="3">
    <source>
        <dbReference type="PIRSR" id="PIRSR000862-1"/>
    </source>
</evidence>
<keyword evidence="4" id="KW-0732">Signal</keyword>
<gene>
    <name evidence="6" type="ORF">LR48_Vigan09g002000</name>
</gene>
<dbReference type="STRING" id="3914.A0A0L9V8G4"/>
<comment type="similarity">
    <text evidence="1 2">Belongs to the AB hydrolase superfamily. Lipase family.</text>
</comment>
<evidence type="ECO:0000259" key="5">
    <source>
        <dbReference type="Pfam" id="PF04083"/>
    </source>
</evidence>
<dbReference type="InterPro" id="IPR025483">
    <property type="entry name" value="Lipase_euk"/>
</dbReference>
<dbReference type="EMBL" id="CM003379">
    <property type="protein sequence ID" value="KOM51361.1"/>
    <property type="molecule type" value="Genomic_DNA"/>
</dbReference>
<dbReference type="SUPFAM" id="SSF53474">
    <property type="entry name" value="alpha/beta-Hydrolases"/>
    <property type="match status" value="1"/>
</dbReference>
<dbReference type="PANTHER" id="PTHR11005">
    <property type="entry name" value="LYSOSOMAL ACID LIPASE-RELATED"/>
    <property type="match status" value="1"/>
</dbReference>
<reference evidence="7" key="1">
    <citation type="journal article" date="2015" name="Proc. Natl. Acad. Sci. U.S.A.">
        <title>Genome sequencing of adzuki bean (Vigna angularis) provides insight into high starch and low fat accumulation and domestication.</title>
        <authorList>
            <person name="Yang K."/>
            <person name="Tian Z."/>
            <person name="Chen C."/>
            <person name="Luo L."/>
            <person name="Zhao B."/>
            <person name="Wang Z."/>
            <person name="Yu L."/>
            <person name="Li Y."/>
            <person name="Sun Y."/>
            <person name="Li W."/>
            <person name="Chen Y."/>
            <person name="Li Y."/>
            <person name="Zhang Y."/>
            <person name="Ai D."/>
            <person name="Zhao J."/>
            <person name="Shang C."/>
            <person name="Ma Y."/>
            <person name="Wu B."/>
            <person name="Wang M."/>
            <person name="Gao L."/>
            <person name="Sun D."/>
            <person name="Zhang P."/>
            <person name="Guo F."/>
            <person name="Wang W."/>
            <person name="Li Y."/>
            <person name="Wang J."/>
            <person name="Varshney R.K."/>
            <person name="Wang J."/>
            <person name="Ling H.Q."/>
            <person name="Wan P."/>
        </authorList>
    </citation>
    <scope>NUCLEOTIDE SEQUENCE</scope>
    <source>
        <strain evidence="7">cv. Jingnong 6</strain>
    </source>
</reference>
<feature type="domain" description="Partial AB-hydrolase lipase" evidence="5">
    <location>
        <begin position="46"/>
        <end position="102"/>
    </location>
</feature>
<keyword evidence="2" id="KW-0442">Lipid degradation</keyword>
<dbReference type="OMA" id="LCVFINR"/>
<dbReference type="Pfam" id="PF04083">
    <property type="entry name" value="Abhydro_lipase"/>
    <property type="match status" value="1"/>
</dbReference>
<dbReference type="InterPro" id="IPR029058">
    <property type="entry name" value="AB_hydrolase_fold"/>
</dbReference>
<feature type="active site" description="Charge relay system" evidence="3">
    <location>
        <position position="397"/>
    </location>
</feature>
<evidence type="ECO:0000313" key="7">
    <source>
        <dbReference type="Proteomes" id="UP000053144"/>
    </source>
</evidence>
<proteinExistence type="inferred from homology"/>
<dbReference type="GO" id="GO:0016042">
    <property type="term" value="P:lipid catabolic process"/>
    <property type="evidence" value="ECO:0007669"/>
    <property type="project" value="UniProtKB-KW"/>
</dbReference>
<dbReference type="Proteomes" id="UP000053144">
    <property type="component" value="Chromosome 9"/>
</dbReference>
<organism evidence="6 7">
    <name type="scientific">Phaseolus angularis</name>
    <name type="common">Azuki bean</name>
    <name type="synonym">Vigna angularis</name>
    <dbReference type="NCBI Taxonomy" id="3914"/>
    <lineage>
        <taxon>Eukaryota</taxon>
        <taxon>Viridiplantae</taxon>
        <taxon>Streptophyta</taxon>
        <taxon>Embryophyta</taxon>
        <taxon>Tracheophyta</taxon>
        <taxon>Spermatophyta</taxon>
        <taxon>Magnoliopsida</taxon>
        <taxon>eudicotyledons</taxon>
        <taxon>Gunneridae</taxon>
        <taxon>Pentapetalae</taxon>
        <taxon>rosids</taxon>
        <taxon>fabids</taxon>
        <taxon>Fabales</taxon>
        <taxon>Fabaceae</taxon>
        <taxon>Papilionoideae</taxon>
        <taxon>50 kb inversion clade</taxon>
        <taxon>NPAAA clade</taxon>
        <taxon>indigoferoid/millettioid clade</taxon>
        <taxon>Phaseoleae</taxon>
        <taxon>Vigna</taxon>
    </lineage>
</organism>
<feature type="chain" id="PRO_5005596342" description="Lipase" evidence="4">
    <location>
        <begin position="22"/>
        <end position="421"/>
    </location>
</feature>
<evidence type="ECO:0000256" key="1">
    <source>
        <dbReference type="ARBA" id="ARBA00010701"/>
    </source>
</evidence>